<organism evidence="2">
    <name type="scientific">Melanaphis sacchari</name>
    <dbReference type="NCBI Taxonomy" id="742174"/>
    <lineage>
        <taxon>Eukaryota</taxon>
        <taxon>Metazoa</taxon>
        <taxon>Ecdysozoa</taxon>
        <taxon>Arthropoda</taxon>
        <taxon>Hexapoda</taxon>
        <taxon>Insecta</taxon>
        <taxon>Pterygota</taxon>
        <taxon>Neoptera</taxon>
        <taxon>Paraneoptera</taxon>
        <taxon>Hemiptera</taxon>
        <taxon>Sternorrhyncha</taxon>
        <taxon>Aphidomorpha</taxon>
        <taxon>Aphidoidea</taxon>
        <taxon>Aphididae</taxon>
        <taxon>Aphidini</taxon>
        <taxon>Melanaphis</taxon>
    </lineage>
</organism>
<reference evidence="2" key="1">
    <citation type="submission" date="2017-10" db="EMBL/GenBank/DDBJ databases">
        <title>Transcriptome Assembly of Sugarcane Aphid Adults.</title>
        <authorList>
            <person name="Scully E.D."/>
            <person name="Palmer N.A."/>
            <person name="Geib S.M."/>
            <person name="Sarath G."/>
            <person name="Sattler S.E."/>
        </authorList>
    </citation>
    <scope>NUCLEOTIDE SEQUENCE</scope>
    <source>
        <tissue evidence="2">Whole body</tissue>
    </source>
</reference>
<dbReference type="PANTHER" id="PTHR19303">
    <property type="entry name" value="TRANSPOSON"/>
    <property type="match status" value="1"/>
</dbReference>
<feature type="domain" description="DDE-1" evidence="1">
    <location>
        <begin position="105"/>
        <end position="221"/>
    </location>
</feature>
<dbReference type="InterPro" id="IPR004875">
    <property type="entry name" value="DDE_SF_endonuclease_dom"/>
</dbReference>
<dbReference type="PANTHER" id="PTHR19303:SF73">
    <property type="entry name" value="PROTEIN PDC2"/>
    <property type="match status" value="1"/>
</dbReference>
<protein>
    <submittedName>
        <fullName evidence="2">Tigger transposable element-derived protein 1</fullName>
    </submittedName>
</protein>
<dbReference type="InterPro" id="IPR050863">
    <property type="entry name" value="CenT-Element_Derived"/>
</dbReference>
<dbReference type="GO" id="GO:0003677">
    <property type="term" value="F:DNA binding"/>
    <property type="evidence" value="ECO:0007669"/>
    <property type="project" value="TreeGrafter"/>
</dbReference>
<dbReference type="OrthoDB" id="6590871at2759"/>
<dbReference type="Pfam" id="PF03184">
    <property type="entry name" value="DDE_1"/>
    <property type="match status" value="1"/>
</dbReference>
<evidence type="ECO:0000259" key="1">
    <source>
        <dbReference type="Pfam" id="PF03184"/>
    </source>
</evidence>
<dbReference type="GO" id="GO:0005634">
    <property type="term" value="C:nucleus"/>
    <property type="evidence" value="ECO:0007669"/>
    <property type="project" value="TreeGrafter"/>
</dbReference>
<accession>A0A2H8TWR2</accession>
<evidence type="ECO:0000313" key="2">
    <source>
        <dbReference type="EMBL" id="MBW18359.1"/>
    </source>
</evidence>
<sequence length="240" mass="27452">MPILMVHFYAKKQKTWQRKWGKTILLRRKDGFNVGRKGRTSASLKHTESKGKPILVRHNRGLKLIGPICYPSTPPLIFSMPTRLSFILELYPKTHTHSNLTKPKGEKRKLMVIGKSQNPQCFKRVKTLPVNYKANKNAWMTAAIFIDWLINWNKELNRNILLLIDNCPAHIIDCIKLIHIKVIFLPANTTSIIQPCNQGIIRTFKAYYRSAIRGKVLAVIDNGLHDASCSFQANGIAKKK</sequence>
<proteinExistence type="predicted"/>
<name>A0A2H8TWR2_9HEMI</name>
<dbReference type="AlphaFoldDB" id="A0A2H8TWR2"/>
<gene>
    <name evidence="2" type="primary">TIGD1_1</name>
</gene>
<dbReference type="EMBL" id="GFXV01006554">
    <property type="protein sequence ID" value="MBW18359.1"/>
    <property type="molecule type" value="Transcribed_RNA"/>
</dbReference>